<comment type="caution">
    <text evidence="1">The sequence shown here is derived from an EMBL/GenBank/DDBJ whole genome shotgun (WGS) entry which is preliminary data.</text>
</comment>
<reference evidence="1 2" key="1">
    <citation type="submission" date="2024-10" db="EMBL/GenBank/DDBJ databases">
        <title>The Natural Products Discovery Center: Release of the First 8490 Sequenced Strains for Exploring Actinobacteria Biosynthetic Diversity.</title>
        <authorList>
            <person name="Kalkreuter E."/>
            <person name="Kautsar S.A."/>
            <person name="Yang D."/>
            <person name="Bader C.D."/>
            <person name="Teijaro C.N."/>
            <person name="Fluegel L."/>
            <person name="Davis C.M."/>
            <person name="Simpson J.R."/>
            <person name="Lauterbach L."/>
            <person name="Steele A.D."/>
            <person name="Gui C."/>
            <person name="Meng S."/>
            <person name="Li G."/>
            <person name="Viehrig K."/>
            <person name="Ye F."/>
            <person name="Su P."/>
            <person name="Kiefer A.F."/>
            <person name="Nichols A."/>
            <person name="Cepeda A.J."/>
            <person name="Yan W."/>
            <person name="Fan B."/>
            <person name="Jiang Y."/>
            <person name="Adhikari A."/>
            <person name="Zheng C.-J."/>
            <person name="Schuster L."/>
            <person name="Cowan T.M."/>
            <person name="Smanski M.J."/>
            <person name="Chevrette M.G."/>
            <person name="De Carvalho L.P.S."/>
            <person name="Shen B."/>
        </authorList>
    </citation>
    <scope>NUCLEOTIDE SEQUENCE [LARGE SCALE GENOMIC DNA]</scope>
    <source>
        <strain evidence="1 2">NPDC093086</strain>
    </source>
</reference>
<accession>A0ABW8HIB9</accession>
<organism evidence="1 2">
    <name type="scientific">Streptomyces ardesiacus</name>
    <dbReference type="NCBI Taxonomy" id="285564"/>
    <lineage>
        <taxon>Bacteria</taxon>
        <taxon>Bacillati</taxon>
        <taxon>Actinomycetota</taxon>
        <taxon>Actinomycetes</taxon>
        <taxon>Kitasatosporales</taxon>
        <taxon>Streptomycetaceae</taxon>
        <taxon>Streptomyces</taxon>
    </lineage>
</organism>
<dbReference type="Proteomes" id="UP001617907">
    <property type="component" value="Unassembled WGS sequence"/>
</dbReference>
<protein>
    <submittedName>
        <fullName evidence="1">Uncharacterized protein</fullName>
    </submittedName>
</protein>
<evidence type="ECO:0000313" key="2">
    <source>
        <dbReference type="Proteomes" id="UP001617907"/>
    </source>
</evidence>
<keyword evidence="2" id="KW-1185">Reference proteome</keyword>
<gene>
    <name evidence="1" type="ORF">ACIQFM_28030</name>
</gene>
<dbReference type="EMBL" id="JBIVPC010000017">
    <property type="protein sequence ID" value="MFJ6040099.1"/>
    <property type="molecule type" value="Genomic_DNA"/>
</dbReference>
<sequence length="88" mass="9467">MATADVVLDPLRRELTEHGLRMPELRASTLGDESVTLGAVRPALDEVDSRLLSDWLAAPAAPRPVAARTGYAAAVRTHHLNRNEGTAQ</sequence>
<dbReference type="RefSeq" id="WP_350891314.1">
    <property type="nucleotide sequence ID" value="NZ_JBEOTR010000017.1"/>
</dbReference>
<name>A0ABW8HIB9_9ACTN</name>
<evidence type="ECO:0000313" key="1">
    <source>
        <dbReference type="EMBL" id="MFJ6040099.1"/>
    </source>
</evidence>
<proteinExistence type="predicted"/>